<keyword evidence="2" id="KW-0547">Nucleotide-binding</keyword>
<evidence type="ECO:0008006" key="6">
    <source>
        <dbReference type="Google" id="ProtNLM"/>
    </source>
</evidence>
<dbReference type="GO" id="GO:0006950">
    <property type="term" value="P:response to stress"/>
    <property type="evidence" value="ECO:0007669"/>
    <property type="project" value="UniProtKB-ARBA"/>
</dbReference>
<comment type="similarity">
    <text evidence="1">Belongs to the heat shock protein 70 family.</text>
</comment>
<dbReference type="Gene3D" id="3.90.640.10">
    <property type="entry name" value="Actin, Chain A, domain 4"/>
    <property type="match status" value="1"/>
</dbReference>
<evidence type="ECO:0000256" key="3">
    <source>
        <dbReference type="ARBA" id="ARBA00022840"/>
    </source>
</evidence>
<dbReference type="Gene3D" id="2.60.34.10">
    <property type="entry name" value="Substrate Binding Domain Of DNAk, Chain A, domain 1"/>
    <property type="match status" value="1"/>
</dbReference>
<dbReference type="GO" id="GO:0140662">
    <property type="term" value="F:ATP-dependent protein folding chaperone"/>
    <property type="evidence" value="ECO:0007669"/>
    <property type="project" value="InterPro"/>
</dbReference>
<evidence type="ECO:0000313" key="4">
    <source>
        <dbReference type="EMBL" id="GMS83707.1"/>
    </source>
</evidence>
<dbReference type="InterPro" id="IPR043129">
    <property type="entry name" value="ATPase_NBD"/>
</dbReference>
<protein>
    <recommendedName>
        <fullName evidence="6">Heat shock protein 70</fullName>
    </recommendedName>
</protein>
<gene>
    <name evidence="4" type="ORF">PENTCL1PPCAC_5882</name>
</gene>
<dbReference type="InterPro" id="IPR013126">
    <property type="entry name" value="Hsp_70_fam"/>
</dbReference>
<keyword evidence="5" id="KW-1185">Reference proteome</keyword>
<dbReference type="SUPFAM" id="SSF53067">
    <property type="entry name" value="Actin-like ATPase domain"/>
    <property type="match status" value="2"/>
</dbReference>
<dbReference type="FunFam" id="3.30.420.40:FF:000673">
    <property type="entry name" value="Uncharacterized protein"/>
    <property type="match status" value="1"/>
</dbReference>
<dbReference type="GO" id="GO:0005524">
    <property type="term" value="F:ATP binding"/>
    <property type="evidence" value="ECO:0007669"/>
    <property type="project" value="UniProtKB-KW"/>
</dbReference>
<dbReference type="SUPFAM" id="SSF100920">
    <property type="entry name" value="Heat shock protein 70kD (HSP70), peptide-binding domain"/>
    <property type="match status" value="1"/>
</dbReference>
<proteinExistence type="inferred from homology"/>
<feature type="non-terminal residue" evidence="4">
    <location>
        <position position="1"/>
    </location>
</feature>
<accession>A0AAV5SLY8</accession>
<comment type="caution">
    <text evidence="4">The sequence shown here is derived from an EMBL/GenBank/DDBJ whole genome shotgun (WGS) entry which is preliminary data.</text>
</comment>
<sequence length="391" mass="43326">GTTFTCVAYMQTSKIVEVASNLHGSKITPSVVHYGIDRILVGEDAEAMRRKDSRNTIFQIKRIMGREADDDEIKKRTYPFEATKDAVEIAGLKVLRIVNEPTAAALAYGFDKMSKSQSRTVLVYDLGGGTFDVSIVKMSGTEADVLSTRGLTYLGGEDFDFRLYQEAVAEFMMMGVEIPENEEFTLLESCEQAKRTLSTCESAEIETITSRGEQQSFQIERETFEDLGQDLFEKTIDCVKDAIKDSGCSMNAIDDVVLVGGSSRIPRFQELLQKAFSNKKLKFDIPPDHAVAHGAAILAESLSESANVSVRRSENMGGAVKLIDVTPFSLKTTVTHTRSVHGTSPDLIGDRMQVLIKKNTRYPTKHTEVFHNAIDDQKAILFEVQLSAMTF</sequence>
<organism evidence="4 5">
    <name type="scientific">Pristionchus entomophagus</name>
    <dbReference type="NCBI Taxonomy" id="358040"/>
    <lineage>
        <taxon>Eukaryota</taxon>
        <taxon>Metazoa</taxon>
        <taxon>Ecdysozoa</taxon>
        <taxon>Nematoda</taxon>
        <taxon>Chromadorea</taxon>
        <taxon>Rhabditida</taxon>
        <taxon>Rhabditina</taxon>
        <taxon>Diplogasteromorpha</taxon>
        <taxon>Diplogasteroidea</taxon>
        <taxon>Neodiplogasteridae</taxon>
        <taxon>Pristionchus</taxon>
    </lineage>
</organism>
<dbReference type="AlphaFoldDB" id="A0AAV5SLY8"/>
<dbReference type="FunFam" id="3.30.420.40:FF:000028">
    <property type="entry name" value="heat shock 70 kDa protein-like"/>
    <property type="match status" value="1"/>
</dbReference>
<dbReference type="PANTHER" id="PTHR19375">
    <property type="entry name" value="HEAT SHOCK PROTEIN 70KDA"/>
    <property type="match status" value="1"/>
</dbReference>
<dbReference type="PROSITE" id="PS00329">
    <property type="entry name" value="HSP70_2"/>
    <property type="match status" value="1"/>
</dbReference>
<name>A0AAV5SLY8_9BILA</name>
<dbReference type="FunFam" id="3.90.640.10:FF:000029">
    <property type="entry name" value="Heat shock protein 110"/>
    <property type="match status" value="1"/>
</dbReference>
<dbReference type="InterPro" id="IPR029047">
    <property type="entry name" value="HSP70_peptide-bd_sf"/>
</dbReference>
<dbReference type="PRINTS" id="PR00301">
    <property type="entry name" value="HEATSHOCK70"/>
</dbReference>
<keyword evidence="3" id="KW-0067">ATP-binding</keyword>
<dbReference type="Pfam" id="PF00012">
    <property type="entry name" value="HSP70"/>
    <property type="match status" value="2"/>
</dbReference>
<evidence type="ECO:0000313" key="5">
    <source>
        <dbReference type="Proteomes" id="UP001432027"/>
    </source>
</evidence>
<evidence type="ECO:0000256" key="1">
    <source>
        <dbReference type="ARBA" id="ARBA00007381"/>
    </source>
</evidence>
<dbReference type="EMBL" id="BTSX01000002">
    <property type="protein sequence ID" value="GMS83707.1"/>
    <property type="molecule type" value="Genomic_DNA"/>
</dbReference>
<dbReference type="Proteomes" id="UP001432027">
    <property type="component" value="Unassembled WGS sequence"/>
</dbReference>
<dbReference type="InterPro" id="IPR018181">
    <property type="entry name" value="Heat_shock_70_CS"/>
</dbReference>
<dbReference type="Gene3D" id="3.30.420.40">
    <property type="match status" value="3"/>
</dbReference>
<evidence type="ECO:0000256" key="2">
    <source>
        <dbReference type="ARBA" id="ARBA00022741"/>
    </source>
</evidence>
<reference evidence="4" key="1">
    <citation type="submission" date="2023-10" db="EMBL/GenBank/DDBJ databases">
        <title>Genome assembly of Pristionchus species.</title>
        <authorList>
            <person name="Yoshida K."/>
            <person name="Sommer R.J."/>
        </authorList>
    </citation>
    <scope>NUCLEOTIDE SEQUENCE</scope>
    <source>
        <strain evidence="4">RS0144</strain>
    </source>
</reference>